<evidence type="ECO:0000313" key="1">
    <source>
        <dbReference type="EMBL" id="KAI4859235.1"/>
    </source>
</evidence>
<comment type="caution">
    <text evidence="1">The sequence shown here is derived from an EMBL/GenBank/DDBJ whole genome shotgun (WGS) entry which is preliminary data.</text>
</comment>
<name>A0ACB9YK32_9PEZI</name>
<protein>
    <submittedName>
        <fullName evidence="1">Uncharacterized protein</fullName>
    </submittedName>
</protein>
<keyword evidence="2" id="KW-1185">Reference proteome</keyword>
<dbReference type="Proteomes" id="UP001497700">
    <property type="component" value="Unassembled WGS sequence"/>
</dbReference>
<proteinExistence type="predicted"/>
<gene>
    <name evidence="1" type="ORF">F4820DRAFT_454071</name>
</gene>
<evidence type="ECO:0000313" key="2">
    <source>
        <dbReference type="Proteomes" id="UP001497700"/>
    </source>
</evidence>
<accession>A0ACB9YK32</accession>
<organism evidence="1 2">
    <name type="scientific">Hypoxylon rubiginosum</name>
    <dbReference type="NCBI Taxonomy" id="110542"/>
    <lineage>
        <taxon>Eukaryota</taxon>
        <taxon>Fungi</taxon>
        <taxon>Dikarya</taxon>
        <taxon>Ascomycota</taxon>
        <taxon>Pezizomycotina</taxon>
        <taxon>Sordariomycetes</taxon>
        <taxon>Xylariomycetidae</taxon>
        <taxon>Xylariales</taxon>
        <taxon>Hypoxylaceae</taxon>
        <taxon>Hypoxylon</taxon>
    </lineage>
</organism>
<reference evidence="1 2" key="1">
    <citation type="journal article" date="2022" name="New Phytol.">
        <title>Ecological generalism drives hyperdiversity of secondary metabolite gene clusters in xylarialean endophytes.</title>
        <authorList>
            <person name="Franco M.E.E."/>
            <person name="Wisecaver J.H."/>
            <person name="Arnold A.E."/>
            <person name="Ju Y.M."/>
            <person name="Slot J.C."/>
            <person name="Ahrendt S."/>
            <person name="Moore L.P."/>
            <person name="Eastman K.E."/>
            <person name="Scott K."/>
            <person name="Konkel Z."/>
            <person name="Mondo S.J."/>
            <person name="Kuo A."/>
            <person name="Hayes R.D."/>
            <person name="Haridas S."/>
            <person name="Andreopoulos B."/>
            <person name="Riley R."/>
            <person name="LaButti K."/>
            <person name="Pangilinan J."/>
            <person name="Lipzen A."/>
            <person name="Amirebrahimi M."/>
            <person name="Yan J."/>
            <person name="Adam C."/>
            <person name="Keymanesh K."/>
            <person name="Ng V."/>
            <person name="Louie K."/>
            <person name="Northen T."/>
            <person name="Drula E."/>
            <person name="Henrissat B."/>
            <person name="Hsieh H.M."/>
            <person name="Youens-Clark K."/>
            <person name="Lutzoni F."/>
            <person name="Miadlikowska J."/>
            <person name="Eastwood D.C."/>
            <person name="Hamelin R.C."/>
            <person name="Grigoriev I.V."/>
            <person name="U'Ren J.M."/>
        </authorList>
    </citation>
    <scope>NUCLEOTIDE SEQUENCE [LARGE SCALE GENOMIC DNA]</scope>
    <source>
        <strain evidence="1 2">CBS 119005</strain>
    </source>
</reference>
<dbReference type="EMBL" id="MU393647">
    <property type="protein sequence ID" value="KAI4859235.1"/>
    <property type="molecule type" value="Genomic_DNA"/>
</dbReference>
<sequence>MGTRNLICIRVNRQWVVAKYCRWDGYPTGQGVYLFDFLHVEGNIARLRAGLAYIYKPTQEELKEFQEALEAEVARLEGLDPMDIYNYLLPRMPPYLDLSILVSEEPREHEIRNLLSTFHQSALLFPSLSGGTGGHLLELIADATAIHKLPVESELEFAANWLYCEWVYIVDLDEEQLKVFGCREPNYEGHPFEEVCRDALDAPDAPKFMASFTFTELQSWDKEIFKKRAEEIEKEASAVWEEHNIVADERLTKCGIVMWNGSNAIEGDTIEGDTNEGDTSGGDTSGDEANEEEANEGDTDASEEDSGEDANMNDVNGDGANDGGADAAASQLDRLHLD</sequence>